<dbReference type="EMBL" id="JARBJD010000140">
    <property type="protein sequence ID" value="KAK2950250.1"/>
    <property type="molecule type" value="Genomic_DNA"/>
</dbReference>
<gene>
    <name evidence="2" type="ORF">BLNAU_14834</name>
</gene>
<evidence type="ECO:0000256" key="1">
    <source>
        <dbReference type="SAM" id="SignalP"/>
    </source>
</evidence>
<evidence type="ECO:0000313" key="3">
    <source>
        <dbReference type="Proteomes" id="UP001281761"/>
    </source>
</evidence>
<protein>
    <submittedName>
        <fullName evidence="2">Uncharacterized protein</fullName>
    </submittedName>
</protein>
<accession>A0ABQ9XG99</accession>
<dbReference type="Proteomes" id="UP001281761">
    <property type="component" value="Unassembled WGS sequence"/>
</dbReference>
<sequence length="185" mass="20969">MMFSLFLGFVACIHSQARGGSTQRVQAALSCDAQVKDSLHQCFEDIASQCRKSCASGLTGQESSTVGDWFDCYHDCVSKAGISCFTNASNALYTCKEDIQQNEPQQFQLPPPETNFQQRYAFDTQPGTYPHPTRGRVQMNLPQGDSQSEFYSNLKRNINTRVNEIKQTMNDGLSYGWQFPYQFYY</sequence>
<organism evidence="2 3">
    <name type="scientific">Blattamonas nauphoetae</name>
    <dbReference type="NCBI Taxonomy" id="2049346"/>
    <lineage>
        <taxon>Eukaryota</taxon>
        <taxon>Metamonada</taxon>
        <taxon>Preaxostyla</taxon>
        <taxon>Oxymonadida</taxon>
        <taxon>Blattamonas</taxon>
    </lineage>
</organism>
<comment type="caution">
    <text evidence="2">The sequence shown here is derived from an EMBL/GenBank/DDBJ whole genome shotgun (WGS) entry which is preliminary data.</text>
</comment>
<feature type="signal peptide" evidence="1">
    <location>
        <begin position="1"/>
        <end position="19"/>
    </location>
</feature>
<evidence type="ECO:0000313" key="2">
    <source>
        <dbReference type="EMBL" id="KAK2950250.1"/>
    </source>
</evidence>
<keyword evidence="3" id="KW-1185">Reference proteome</keyword>
<name>A0ABQ9XG99_9EUKA</name>
<feature type="chain" id="PRO_5045438936" evidence="1">
    <location>
        <begin position="20"/>
        <end position="185"/>
    </location>
</feature>
<proteinExistence type="predicted"/>
<keyword evidence="1" id="KW-0732">Signal</keyword>
<reference evidence="2 3" key="1">
    <citation type="journal article" date="2022" name="bioRxiv">
        <title>Genomics of Preaxostyla Flagellates Illuminates Evolutionary Transitions and the Path Towards Mitochondrial Loss.</title>
        <authorList>
            <person name="Novak L.V.F."/>
            <person name="Treitli S.C."/>
            <person name="Pyrih J."/>
            <person name="Halakuc P."/>
            <person name="Pipaliya S.V."/>
            <person name="Vacek V."/>
            <person name="Brzon O."/>
            <person name="Soukal P."/>
            <person name="Eme L."/>
            <person name="Dacks J.B."/>
            <person name="Karnkowska A."/>
            <person name="Elias M."/>
            <person name="Hampl V."/>
        </authorList>
    </citation>
    <scope>NUCLEOTIDE SEQUENCE [LARGE SCALE GENOMIC DNA]</scope>
    <source>
        <strain evidence="2">NAU3</strain>
        <tissue evidence="2">Gut</tissue>
    </source>
</reference>